<dbReference type="AlphaFoldDB" id="K3ZPL1"/>
<dbReference type="InParanoid" id="K3ZPL1"/>
<keyword evidence="3" id="KW-1185">Reference proteome</keyword>
<protein>
    <submittedName>
        <fullName evidence="2">Uncharacterized protein</fullName>
    </submittedName>
</protein>
<dbReference type="EnsemblPlants" id="KQK94067">
    <property type="protein sequence ID" value="KQK94067"/>
    <property type="gene ID" value="SETIT_028541mg"/>
</dbReference>
<dbReference type="Gramene" id="KQK94067">
    <property type="protein sequence ID" value="KQK94067"/>
    <property type="gene ID" value="SETIT_028541mg"/>
</dbReference>
<reference evidence="3" key="1">
    <citation type="journal article" date="2012" name="Nat. Biotechnol.">
        <title>Reference genome sequence of the model plant Setaria.</title>
        <authorList>
            <person name="Bennetzen J.L."/>
            <person name="Schmutz J."/>
            <person name="Wang H."/>
            <person name="Percifield R."/>
            <person name="Hawkins J."/>
            <person name="Pontaroli A.C."/>
            <person name="Estep M."/>
            <person name="Feng L."/>
            <person name="Vaughn J.N."/>
            <person name="Grimwood J."/>
            <person name="Jenkins J."/>
            <person name="Barry K."/>
            <person name="Lindquist E."/>
            <person name="Hellsten U."/>
            <person name="Deshpande S."/>
            <person name="Wang X."/>
            <person name="Wu X."/>
            <person name="Mitros T."/>
            <person name="Triplett J."/>
            <person name="Yang X."/>
            <person name="Ye C.Y."/>
            <person name="Mauro-Herrera M."/>
            <person name="Wang L."/>
            <person name="Li P."/>
            <person name="Sharma M."/>
            <person name="Sharma R."/>
            <person name="Ronald P.C."/>
            <person name="Panaud O."/>
            <person name="Kellogg E.A."/>
            <person name="Brutnell T.P."/>
            <person name="Doust A.N."/>
            <person name="Tuskan G.A."/>
            <person name="Rokhsar D."/>
            <person name="Devos K.M."/>
        </authorList>
    </citation>
    <scope>NUCLEOTIDE SEQUENCE [LARGE SCALE GENOMIC DNA]</scope>
    <source>
        <strain evidence="3">cv. Yugu1</strain>
    </source>
</reference>
<dbReference type="HOGENOM" id="CLU_3369378_0_0_1"/>
<dbReference type="Proteomes" id="UP000004995">
    <property type="component" value="Unassembled WGS sequence"/>
</dbReference>
<organism evidence="2 3">
    <name type="scientific">Setaria italica</name>
    <name type="common">Foxtail millet</name>
    <name type="synonym">Panicum italicum</name>
    <dbReference type="NCBI Taxonomy" id="4555"/>
    <lineage>
        <taxon>Eukaryota</taxon>
        <taxon>Viridiplantae</taxon>
        <taxon>Streptophyta</taxon>
        <taxon>Embryophyta</taxon>
        <taxon>Tracheophyta</taxon>
        <taxon>Spermatophyta</taxon>
        <taxon>Magnoliopsida</taxon>
        <taxon>Liliopsida</taxon>
        <taxon>Poales</taxon>
        <taxon>Poaceae</taxon>
        <taxon>PACMAD clade</taxon>
        <taxon>Panicoideae</taxon>
        <taxon>Panicodae</taxon>
        <taxon>Paniceae</taxon>
        <taxon>Cenchrinae</taxon>
        <taxon>Setaria</taxon>
    </lineage>
</organism>
<name>K3ZPL1_SETIT</name>
<dbReference type="EMBL" id="AGNK02004749">
    <property type="status" value="NOT_ANNOTATED_CDS"/>
    <property type="molecule type" value="Genomic_DNA"/>
</dbReference>
<feature type="region of interest" description="Disordered" evidence="1">
    <location>
        <begin position="15"/>
        <end position="35"/>
    </location>
</feature>
<sequence>MGCGLRECGSCPAAAAASGWGKKGHLSNGPGSAPP</sequence>
<accession>K3ZPL1</accession>
<proteinExistence type="predicted"/>
<evidence type="ECO:0000313" key="3">
    <source>
        <dbReference type="Proteomes" id="UP000004995"/>
    </source>
</evidence>
<evidence type="ECO:0000256" key="1">
    <source>
        <dbReference type="SAM" id="MobiDB-lite"/>
    </source>
</evidence>
<evidence type="ECO:0000313" key="2">
    <source>
        <dbReference type="EnsemblPlants" id="KQK94067"/>
    </source>
</evidence>
<reference evidence="2" key="2">
    <citation type="submission" date="2018-08" db="UniProtKB">
        <authorList>
            <consortium name="EnsemblPlants"/>
        </authorList>
    </citation>
    <scope>IDENTIFICATION</scope>
    <source>
        <strain evidence="2">Yugu1</strain>
    </source>
</reference>